<dbReference type="InterPro" id="IPR002139">
    <property type="entry name" value="Ribo/fructo_kinase"/>
</dbReference>
<reference evidence="8" key="2">
    <citation type="journal article" date="2021" name="PeerJ">
        <title>Extensive microbial diversity within the chicken gut microbiome revealed by metagenomics and culture.</title>
        <authorList>
            <person name="Gilroy R."/>
            <person name="Ravi A."/>
            <person name="Getino M."/>
            <person name="Pursley I."/>
            <person name="Horton D.L."/>
            <person name="Alikhan N.F."/>
            <person name="Baker D."/>
            <person name="Gharbi K."/>
            <person name="Hall N."/>
            <person name="Watson M."/>
            <person name="Adriaenssens E.M."/>
            <person name="Foster-Nyarko E."/>
            <person name="Jarju S."/>
            <person name="Secka A."/>
            <person name="Antonio M."/>
            <person name="Oren A."/>
            <person name="Chaudhuri R.R."/>
            <person name="La Ragione R."/>
            <person name="Hildebrand F."/>
            <person name="Pallen M.J."/>
        </authorList>
    </citation>
    <scope>NUCLEOTIDE SEQUENCE</scope>
    <source>
        <strain evidence="8">10532</strain>
    </source>
</reference>
<feature type="domain" description="Carbohydrate kinase PfkB" evidence="7">
    <location>
        <begin position="9"/>
        <end position="316"/>
    </location>
</feature>
<evidence type="ECO:0000259" key="7">
    <source>
        <dbReference type="Pfam" id="PF00294"/>
    </source>
</evidence>
<evidence type="ECO:0000256" key="5">
    <source>
        <dbReference type="ARBA" id="ARBA00022840"/>
    </source>
</evidence>
<evidence type="ECO:0000313" key="8">
    <source>
        <dbReference type="EMBL" id="MBO8458532.1"/>
    </source>
</evidence>
<dbReference type="AlphaFoldDB" id="A0A9D9HRA1"/>
<gene>
    <name evidence="8" type="ORF">IAA81_09960</name>
</gene>
<keyword evidence="2 6" id="KW-0808">Transferase</keyword>
<evidence type="ECO:0000313" key="9">
    <source>
        <dbReference type="Proteomes" id="UP000823638"/>
    </source>
</evidence>
<comment type="caution">
    <text evidence="8">The sequence shown here is derived from an EMBL/GenBank/DDBJ whole genome shotgun (WGS) entry which is preliminary data.</text>
</comment>
<evidence type="ECO:0000256" key="2">
    <source>
        <dbReference type="ARBA" id="ARBA00022679"/>
    </source>
</evidence>
<dbReference type="InterPro" id="IPR002173">
    <property type="entry name" value="Carboh/pur_kinase_PfkB_CS"/>
</dbReference>
<dbReference type="PROSITE" id="PS00584">
    <property type="entry name" value="PFKB_KINASES_2"/>
    <property type="match status" value="1"/>
</dbReference>
<evidence type="ECO:0000256" key="4">
    <source>
        <dbReference type="ARBA" id="ARBA00022777"/>
    </source>
</evidence>
<protein>
    <submittedName>
        <fullName evidence="8">Carbohydrate kinase</fullName>
    </submittedName>
</protein>
<dbReference type="PANTHER" id="PTHR43085">
    <property type="entry name" value="HEXOKINASE FAMILY MEMBER"/>
    <property type="match status" value="1"/>
</dbReference>
<evidence type="ECO:0000256" key="1">
    <source>
        <dbReference type="ARBA" id="ARBA00010688"/>
    </source>
</evidence>
<dbReference type="Pfam" id="PF00294">
    <property type="entry name" value="PfkB"/>
    <property type="match status" value="1"/>
</dbReference>
<accession>A0A9D9HRA1</accession>
<dbReference type="CDD" id="cd01167">
    <property type="entry name" value="bac_FRK"/>
    <property type="match status" value="1"/>
</dbReference>
<reference evidence="8" key="1">
    <citation type="submission" date="2020-10" db="EMBL/GenBank/DDBJ databases">
        <authorList>
            <person name="Gilroy R."/>
        </authorList>
    </citation>
    <scope>NUCLEOTIDE SEQUENCE</scope>
    <source>
        <strain evidence="8">10532</strain>
    </source>
</reference>
<dbReference type="PANTHER" id="PTHR43085:SF1">
    <property type="entry name" value="PSEUDOURIDINE KINASE-RELATED"/>
    <property type="match status" value="1"/>
</dbReference>
<dbReference type="InterPro" id="IPR029056">
    <property type="entry name" value="Ribokinase-like"/>
</dbReference>
<dbReference type="Proteomes" id="UP000823638">
    <property type="component" value="Unassembled WGS sequence"/>
</dbReference>
<dbReference type="GO" id="GO:0005524">
    <property type="term" value="F:ATP binding"/>
    <property type="evidence" value="ECO:0007669"/>
    <property type="project" value="UniProtKB-KW"/>
</dbReference>
<proteinExistence type="inferred from homology"/>
<dbReference type="SUPFAM" id="SSF53613">
    <property type="entry name" value="Ribokinase-like"/>
    <property type="match status" value="1"/>
</dbReference>
<name>A0A9D9HRA1_9SPIR</name>
<dbReference type="PROSITE" id="PS00583">
    <property type="entry name" value="PFKB_KINASES_1"/>
    <property type="match status" value="1"/>
</dbReference>
<dbReference type="InterPro" id="IPR011611">
    <property type="entry name" value="PfkB_dom"/>
</dbReference>
<dbReference type="GO" id="GO:0008865">
    <property type="term" value="F:fructokinase activity"/>
    <property type="evidence" value="ECO:0007669"/>
    <property type="project" value="UniProtKB-ARBA"/>
</dbReference>
<organism evidence="8 9">
    <name type="scientific">Candidatus Gallitreponema excrementavium</name>
    <dbReference type="NCBI Taxonomy" id="2840840"/>
    <lineage>
        <taxon>Bacteria</taxon>
        <taxon>Pseudomonadati</taxon>
        <taxon>Spirochaetota</taxon>
        <taxon>Spirochaetia</taxon>
        <taxon>Spirochaetales</taxon>
        <taxon>Candidatus Gallitreponema</taxon>
    </lineage>
</organism>
<evidence type="ECO:0000256" key="3">
    <source>
        <dbReference type="ARBA" id="ARBA00022741"/>
    </source>
</evidence>
<evidence type="ECO:0000256" key="6">
    <source>
        <dbReference type="RuleBase" id="RU003704"/>
    </source>
</evidence>
<sequence length="334" mass="35928">MDFREQTFDIAALGELLIDFTPVKIQQGMNPCFEQNPGGAPANVAVAGAKSGCSTAFIGAVGNDSFGTFLRQELDSRGVNTDYLKQKPSGTTLAFVHLDKTGNRSFSFYRDPGADTLLEPCDLQDFPFEKCRIFHTGSLSLTAEPARSATFSALEKAVSGGAVISCDPNWRANLWKSETEGLSQIRSLLEFAELVKISEEEAFLLTGITDPETATRSLLNQYSGKEGRMKLVVVTCGAAGCLWVRKNDNGAVAGFPVKVVDTTGAGDAFWGAFLAEFCRTGKNTMDLSPEELTGICRYANVAGALCSTRRGAISALADRAEILEKTDKNNNQTL</sequence>
<comment type="similarity">
    <text evidence="1 6">Belongs to the carbohydrate kinase PfkB family.</text>
</comment>
<dbReference type="InterPro" id="IPR050306">
    <property type="entry name" value="PfkB_Carbo_kinase"/>
</dbReference>
<dbReference type="EMBL" id="JADIMM010000112">
    <property type="protein sequence ID" value="MBO8458532.1"/>
    <property type="molecule type" value="Genomic_DNA"/>
</dbReference>
<dbReference type="PRINTS" id="PR00990">
    <property type="entry name" value="RIBOKINASE"/>
</dbReference>
<keyword evidence="5" id="KW-0067">ATP-binding</keyword>
<dbReference type="Gene3D" id="3.40.1190.20">
    <property type="match status" value="1"/>
</dbReference>
<keyword evidence="3" id="KW-0547">Nucleotide-binding</keyword>
<dbReference type="GO" id="GO:0006000">
    <property type="term" value="P:fructose metabolic process"/>
    <property type="evidence" value="ECO:0007669"/>
    <property type="project" value="UniProtKB-ARBA"/>
</dbReference>
<keyword evidence="4 6" id="KW-0418">Kinase</keyword>